<comment type="caution">
    <text evidence="1">The sequence shown here is derived from an EMBL/GenBank/DDBJ whole genome shotgun (WGS) entry which is preliminary data.</text>
</comment>
<sequence>IKVGDVLLAQGDRAGALKAYRGTQAILERLAAADPSNAGWQRDLIVSYWRMADIAEKSGQDDARAWWRKAYEQISSMKRRGILAPADEKYVDALKEKAGG</sequence>
<gene>
    <name evidence="1" type="ORF">FJY75_11480</name>
</gene>
<dbReference type="AlphaFoldDB" id="A0A937XDI5"/>
<name>A0A937XDI5_UNCEI</name>
<dbReference type="EMBL" id="VGIY01000365">
    <property type="protein sequence ID" value="MBM3318461.1"/>
    <property type="molecule type" value="Genomic_DNA"/>
</dbReference>
<organism evidence="1 2">
    <name type="scientific">Eiseniibacteriota bacterium</name>
    <dbReference type="NCBI Taxonomy" id="2212470"/>
    <lineage>
        <taxon>Bacteria</taxon>
        <taxon>Candidatus Eiseniibacteriota</taxon>
    </lineage>
</organism>
<evidence type="ECO:0000313" key="1">
    <source>
        <dbReference type="EMBL" id="MBM3318461.1"/>
    </source>
</evidence>
<evidence type="ECO:0000313" key="2">
    <source>
        <dbReference type="Proteomes" id="UP000748308"/>
    </source>
</evidence>
<dbReference type="InterPro" id="IPR011990">
    <property type="entry name" value="TPR-like_helical_dom_sf"/>
</dbReference>
<dbReference type="Proteomes" id="UP000748308">
    <property type="component" value="Unassembled WGS sequence"/>
</dbReference>
<dbReference type="Gene3D" id="1.25.40.10">
    <property type="entry name" value="Tetratricopeptide repeat domain"/>
    <property type="match status" value="1"/>
</dbReference>
<feature type="non-terminal residue" evidence="1">
    <location>
        <position position="1"/>
    </location>
</feature>
<accession>A0A937XDI5</accession>
<protein>
    <submittedName>
        <fullName evidence="1">Tetratricopeptide repeat-containing protein</fullName>
    </submittedName>
</protein>
<proteinExistence type="predicted"/>
<reference evidence="1" key="1">
    <citation type="submission" date="2019-03" db="EMBL/GenBank/DDBJ databases">
        <title>Lake Tanganyika Metagenome-Assembled Genomes (MAGs).</title>
        <authorList>
            <person name="Tran P."/>
        </authorList>
    </citation>
    <scope>NUCLEOTIDE SEQUENCE</scope>
    <source>
        <strain evidence="1">M_DeepCast_400m_m2_100</strain>
    </source>
</reference>